<dbReference type="EMBL" id="MU004231">
    <property type="protein sequence ID" value="KAF2673470.1"/>
    <property type="molecule type" value="Genomic_DNA"/>
</dbReference>
<evidence type="ECO:0000313" key="3">
    <source>
        <dbReference type="Proteomes" id="UP000799302"/>
    </source>
</evidence>
<evidence type="ECO:0008006" key="4">
    <source>
        <dbReference type="Google" id="ProtNLM"/>
    </source>
</evidence>
<evidence type="ECO:0000313" key="2">
    <source>
        <dbReference type="EMBL" id="KAF2673470.1"/>
    </source>
</evidence>
<reference evidence="2" key="1">
    <citation type="journal article" date="2020" name="Stud. Mycol.">
        <title>101 Dothideomycetes genomes: a test case for predicting lifestyles and emergence of pathogens.</title>
        <authorList>
            <person name="Haridas S."/>
            <person name="Albert R."/>
            <person name="Binder M."/>
            <person name="Bloem J."/>
            <person name="Labutti K."/>
            <person name="Salamov A."/>
            <person name="Andreopoulos B."/>
            <person name="Baker S."/>
            <person name="Barry K."/>
            <person name="Bills G."/>
            <person name="Bluhm B."/>
            <person name="Cannon C."/>
            <person name="Castanera R."/>
            <person name="Culley D."/>
            <person name="Daum C."/>
            <person name="Ezra D."/>
            <person name="Gonzalez J."/>
            <person name="Henrissat B."/>
            <person name="Kuo A."/>
            <person name="Liang C."/>
            <person name="Lipzen A."/>
            <person name="Lutzoni F."/>
            <person name="Magnuson J."/>
            <person name="Mondo S."/>
            <person name="Nolan M."/>
            <person name="Ohm R."/>
            <person name="Pangilinan J."/>
            <person name="Park H.-J."/>
            <person name="Ramirez L."/>
            <person name="Alfaro M."/>
            <person name="Sun H."/>
            <person name="Tritt A."/>
            <person name="Yoshinaga Y."/>
            <person name="Zwiers L.-H."/>
            <person name="Turgeon B."/>
            <person name="Goodwin S."/>
            <person name="Spatafora J."/>
            <person name="Crous P."/>
            <person name="Grigoriev I."/>
        </authorList>
    </citation>
    <scope>NUCLEOTIDE SEQUENCE</scope>
    <source>
        <strain evidence="2">CBS 115976</strain>
    </source>
</reference>
<feature type="chain" id="PRO_5025683554" description="Secreted protein" evidence="1">
    <location>
        <begin position="20"/>
        <end position="94"/>
    </location>
</feature>
<keyword evidence="3" id="KW-1185">Reference proteome</keyword>
<sequence length="94" mass="10457">MRTLSSLFVRGFSISQAAAFDCLCMCRPRYPGCPGMEQIYYLSVAKQMYYLFTSVVDQFTVSRLANSSLKVCLDAPTCFVSVHNIPCSVDPLVP</sequence>
<dbReference type="Proteomes" id="UP000799302">
    <property type="component" value="Unassembled WGS sequence"/>
</dbReference>
<accession>A0A6A6UNW7</accession>
<feature type="signal peptide" evidence="1">
    <location>
        <begin position="1"/>
        <end position="19"/>
    </location>
</feature>
<protein>
    <recommendedName>
        <fullName evidence="4">Secreted protein</fullName>
    </recommendedName>
</protein>
<organism evidence="2 3">
    <name type="scientific">Microthyrium microscopicum</name>
    <dbReference type="NCBI Taxonomy" id="703497"/>
    <lineage>
        <taxon>Eukaryota</taxon>
        <taxon>Fungi</taxon>
        <taxon>Dikarya</taxon>
        <taxon>Ascomycota</taxon>
        <taxon>Pezizomycotina</taxon>
        <taxon>Dothideomycetes</taxon>
        <taxon>Dothideomycetes incertae sedis</taxon>
        <taxon>Microthyriales</taxon>
        <taxon>Microthyriaceae</taxon>
        <taxon>Microthyrium</taxon>
    </lineage>
</organism>
<name>A0A6A6UNW7_9PEZI</name>
<proteinExistence type="predicted"/>
<gene>
    <name evidence="2" type="ORF">BT63DRAFT_157416</name>
</gene>
<dbReference type="AlphaFoldDB" id="A0A6A6UNW7"/>
<evidence type="ECO:0000256" key="1">
    <source>
        <dbReference type="SAM" id="SignalP"/>
    </source>
</evidence>
<keyword evidence="1" id="KW-0732">Signal</keyword>